<evidence type="ECO:0000259" key="1">
    <source>
        <dbReference type="Pfam" id="PF21607"/>
    </source>
</evidence>
<dbReference type="Proteomes" id="UP000180280">
    <property type="component" value="Unassembled WGS sequence"/>
</dbReference>
<dbReference type="Pfam" id="PF21607">
    <property type="entry name" value="FabD_helical_ins"/>
    <property type="match status" value="1"/>
</dbReference>
<reference evidence="2 3" key="1">
    <citation type="submission" date="2016-09" db="EMBL/GenBank/DDBJ databases">
        <title>Chromobacterium muskegensis sp. nov., an insecticidal bacterium isolated from Sphagnum bogs.</title>
        <authorList>
            <person name="Sparks M.E."/>
            <person name="Blackburn M.B."/>
            <person name="Gundersen-Rindal D.E."/>
            <person name="Mitchell A."/>
            <person name="Farrar R."/>
            <person name="Kuhar D."/>
        </authorList>
    </citation>
    <scope>NUCLEOTIDE SEQUENCE [LARGE SCALE GENOMIC DNA]</scope>
    <source>
        <strain evidence="2 3">14B-1</strain>
    </source>
</reference>
<organism evidence="2 3">
    <name type="scientific">Chromobacterium sphagni</name>
    <dbReference type="NCBI Taxonomy" id="1903179"/>
    <lineage>
        <taxon>Bacteria</taxon>
        <taxon>Pseudomonadati</taxon>
        <taxon>Pseudomonadota</taxon>
        <taxon>Betaproteobacteria</taxon>
        <taxon>Neisseriales</taxon>
        <taxon>Chromobacteriaceae</taxon>
        <taxon>Chromobacterium</taxon>
    </lineage>
</organism>
<accession>A0ABX3CB66</accession>
<keyword evidence="3" id="KW-1185">Reference proteome</keyword>
<name>A0ABX3CB66_9NEIS</name>
<protein>
    <recommendedName>
        <fullName evidence="1">[Acyl-carrier-protein] S-malonyltransferase-like inserted helical domain-containing protein</fullName>
    </recommendedName>
</protein>
<proteinExistence type="predicted"/>
<gene>
    <name evidence="2" type="ORF">BI344_18375</name>
</gene>
<dbReference type="InterPro" id="IPR049489">
    <property type="entry name" value="FabD-like_helical_ins"/>
</dbReference>
<dbReference type="EMBL" id="MKCT01000036">
    <property type="protein sequence ID" value="OHX19446.1"/>
    <property type="molecule type" value="Genomic_DNA"/>
</dbReference>
<evidence type="ECO:0000313" key="2">
    <source>
        <dbReference type="EMBL" id="OHX19446.1"/>
    </source>
</evidence>
<comment type="caution">
    <text evidence="2">The sequence shown here is derived from an EMBL/GenBank/DDBJ whole genome shotgun (WGS) entry which is preliminary data.</text>
</comment>
<sequence>MAMIFKWYFAHSTRLALQGEEDQLTDYQIHCGPALGAFNQWVKGTAIERWQNRHVADIAERIMQGTAQWLNQRFGALAGADLHQPSK</sequence>
<evidence type="ECO:0000313" key="3">
    <source>
        <dbReference type="Proteomes" id="UP000180280"/>
    </source>
</evidence>
<feature type="domain" description="[Acyl-carrier-protein] S-malonyltransferase-like inserted helical" evidence="1">
    <location>
        <begin position="1"/>
        <end position="27"/>
    </location>
</feature>